<name>U6GD38_EIMAC</name>
<dbReference type="Gene3D" id="3.50.50.60">
    <property type="entry name" value="FAD/NAD(P)-binding domain"/>
    <property type="match status" value="1"/>
</dbReference>
<dbReference type="SUPFAM" id="SSF51905">
    <property type="entry name" value="FAD/NAD(P)-binding domain"/>
    <property type="match status" value="1"/>
</dbReference>
<keyword evidence="2" id="KW-0732">Signal</keyword>
<dbReference type="OrthoDB" id="269227at2759"/>
<dbReference type="GO" id="GO:0016614">
    <property type="term" value="F:oxidoreductase activity, acting on CH-OH group of donors"/>
    <property type="evidence" value="ECO:0007669"/>
    <property type="project" value="InterPro"/>
</dbReference>
<evidence type="ECO:0000256" key="1">
    <source>
        <dbReference type="SAM" id="MobiDB-lite"/>
    </source>
</evidence>
<protein>
    <submittedName>
        <fullName evidence="4">Oxidoreductase, putative</fullName>
    </submittedName>
</protein>
<dbReference type="PANTHER" id="PTHR45968:SF3">
    <property type="entry name" value="OS04G0573100 PROTEIN"/>
    <property type="match status" value="1"/>
</dbReference>
<dbReference type="VEuPathDB" id="ToxoDB:EAH_00030980"/>
<dbReference type="Proteomes" id="UP000018050">
    <property type="component" value="Unassembled WGS sequence"/>
</dbReference>
<dbReference type="GO" id="GO:0050660">
    <property type="term" value="F:flavin adenine dinucleotide binding"/>
    <property type="evidence" value="ECO:0007669"/>
    <property type="project" value="InterPro"/>
</dbReference>
<dbReference type="AlphaFoldDB" id="U6GD38"/>
<feature type="chain" id="PRO_5004671030" evidence="2">
    <location>
        <begin position="23"/>
        <end position="1031"/>
    </location>
</feature>
<dbReference type="InterPro" id="IPR000172">
    <property type="entry name" value="GMC_OxRdtase_N"/>
</dbReference>
<dbReference type="EMBL" id="HG670829">
    <property type="protein sequence ID" value="CDI78176.1"/>
    <property type="molecule type" value="Genomic_DNA"/>
</dbReference>
<sequence>MAPGRAARALLLTAAAAAAAAATATTATSVANSNADTPVSPLSQEPSVETQETPSPQRFIGTALEFITGKDFSLDPVEMKGGFFSQDPEHIPDSLVDSLPIDDETFDFIVVGGGAAGCAAADILSQGGKKVLLLERGMQRTKFTAPNAMSARGAGIGLADGTISQPVGTLQGVRTFSGAVMGGGSAVNLGIVIGETEEFFKEMSRQFPGYNIDYARLKNAYDYVAWKVARAMPALPPFGNAYSDALSATGYKYLGGGSYPEPSLFVRLGYQWVGYSLFDAGNNLQRNASDALLEPSPNLLIKTRHTVRKVTFVDTPHGKTANCVVYRPTKYQDIRPIDWAPWIGAFLEPTTVLIAAGVENPQTNLRRVCLSHPGRGRIILSTGAVHTPLVLYRSGIGPAIQLSLLKVNQILENPAVGSAFSDRVFLTIPGFLKHYTDAIPLINPSRSLRRLTAEEDAGPHKVTKLRLISKPSFEPIVSQEQLEKAITPEVRDAVNKILNQEMPVEVITIDEDDPTFRTGFEPPVLLPENLMFPGLLHYLAPALQPRVCQFMGIRHIGPHCKGQKINERNLGCSLVTMEELSGDRLAEGFIYASRYMFPTAFRKDPILDAITEILQGCSNYRAPFGLVFLKPLCVIAQPVIKCLRKAVAPFYFTSEPKSRGSIRLKPTGEVVVDPQYLVDEQDLFDAIRGTATLVDQINGDSYRGIIQEKGPKSCPLAILNGLLDILLTLASTTSPFLTHSSNFAEIQRYLQDLIPPESRRLRRLMVVNDAYRMKPAVYEDEEGNEYEDYSPFVEHNVDEEKMEKLGIKRRLEAVGFDFDSYRAHVAGTDESAKDPSLHLGVMARRLDAELKKVLGSEKVDELKKAADSIKAEELLKASPNEPELKQAIEDCKKPCTQEAIDNHTCAKLDVCCTTYGNSKCIRLPGQPTLADQHIKDPYSNADAADSGGAVKKEEFLAPFFGLNPVASEAPASLQWAATYPPRLPSSQNPKALAKFALSYMTSIGHTYGSAPMGKVVDDKFQVMGVRGRDNA</sequence>
<dbReference type="GeneID" id="25271168"/>
<evidence type="ECO:0000259" key="3">
    <source>
        <dbReference type="PROSITE" id="PS00624"/>
    </source>
</evidence>
<keyword evidence="5" id="KW-1185">Reference proteome</keyword>
<evidence type="ECO:0000256" key="2">
    <source>
        <dbReference type="SAM" id="SignalP"/>
    </source>
</evidence>
<dbReference type="InterPro" id="IPR036188">
    <property type="entry name" value="FAD/NAD-bd_sf"/>
</dbReference>
<organism evidence="4 5">
    <name type="scientific">Eimeria acervulina</name>
    <name type="common">Coccidian parasite</name>
    <dbReference type="NCBI Taxonomy" id="5801"/>
    <lineage>
        <taxon>Eukaryota</taxon>
        <taxon>Sar</taxon>
        <taxon>Alveolata</taxon>
        <taxon>Apicomplexa</taxon>
        <taxon>Conoidasida</taxon>
        <taxon>Coccidia</taxon>
        <taxon>Eucoccidiorida</taxon>
        <taxon>Eimeriorina</taxon>
        <taxon>Eimeriidae</taxon>
        <taxon>Eimeria</taxon>
    </lineage>
</organism>
<dbReference type="RefSeq" id="XP_013251574.1">
    <property type="nucleotide sequence ID" value="XM_013396120.1"/>
</dbReference>
<gene>
    <name evidence="4" type="ORF">EAH_00030980</name>
</gene>
<dbReference type="PROSITE" id="PS00624">
    <property type="entry name" value="GMC_OXRED_2"/>
    <property type="match status" value="1"/>
</dbReference>
<evidence type="ECO:0000313" key="4">
    <source>
        <dbReference type="EMBL" id="CDI78176.1"/>
    </source>
</evidence>
<feature type="domain" description="Glucose-methanol-choline oxidoreductase N-terminal" evidence="3">
    <location>
        <begin position="383"/>
        <end position="397"/>
    </location>
</feature>
<proteinExistence type="predicted"/>
<feature type="signal peptide" evidence="2">
    <location>
        <begin position="1"/>
        <end position="22"/>
    </location>
</feature>
<reference evidence="4" key="1">
    <citation type="submission" date="2013-10" db="EMBL/GenBank/DDBJ databases">
        <title>Genomic analysis of the causative agents of coccidiosis in chickens.</title>
        <authorList>
            <person name="Reid A.J."/>
            <person name="Blake D."/>
            <person name="Billington K."/>
            <person name="Browne H."/>
            <person name="Dunn M."/>
            <person name="Hung S."/>
            <person name="Kawahara F."/>
            <person name="Miranda-Saavedra D."/>
            <person name="Mourier T."/>
            <person name="Nagra H."/>
            <person name="Otto T.D."/>
            <person name="Rawlings N."/>
            <person name="Sanchez A."/>
            <person name="Sanders M."/>
            <person name="Subramaniam C."/>
            <person name="Tay Y."/>
            <person name="Dear P."/>
            <person name="Doerig C."/>
            <person name="Gruber A."/>
            <person name="Parkinson J."/>
            <person name="Shirley M."/>
            <person name="Wan K.L."/>
            <person name="Berriman M."/>
            <person name="Tomley F."/>
            <person name="Pain A."/>
        </authorList>
    </citation>
    <scope>NUCLEOTIDE SEQUENCE</scope>
    <source>
        <strain evidence="4">Houghton</strain>
    </source>
</reference>
<dbReference type="OMA" id="ISETANW"/>
<evidence type="ECO:0000313" key="5">
    <source>
        <dbReference type="Proteomes" id="UP000018050"/>
    </source>
</evidence>
<reference evidence="4" key="2">
    <citation type="submission" date="2013-10" db="EMBL/GenBank/DDBJ databases">
        <authorList>
            <person name="Aslett M."/>
        </authorList>
    </citation>
    <scope>NUCLEOTIDE SEQUENCE</scope>
    <source>
        <strain evidence="4">Houghton</strain>
    </source>
</reference>
<dbReference type="InterPro" id="IPR051871">
    <property type="entry name" value="GMC_Oxidoreductase-Related"/>
</dbReference>
<feature type="region of interest" description="Disordered" evidence="1">
    <location>
        <begin position="29"/>
        <end position="56"/>
    </location>
</feature>
<accession>U6GD38</accession>
<dbReference type="PANTHER" id="PTHR45968">
    <property type="entry name" value="OSJNBA0019K04.7 PROTEIN"/>
    <property type="match status" value="1"/>
</dbReference>